<reference evidence="16" key="1">
    <citation type="submission" date="2016-10" db="EMBL/GenBank/DDBJ databases">
        <authorList>
            <person name="Varghese N."/>
            <person name="Submissions S."/>
        </authorList>
    </citation>
    <scope>NUCLEOTIDE SEQUENCE [LARGE SCALE GENOMIC DNA]</scope>
    <source>
        <strain evidence="16">CGMCC 1.4250</strain>
    </source>
</reference>
<dbReference type="Gene3D" id="3.40.1440.60">
    <property type="entry name" value="PriA, 3(prime) DNA-binding domain"/>
    <property type="match status" value="1"/>
</dbReference>
<evidence type="ECO:0000256" key="1">
    <source>
        <dbReference type="ARBA" id="ARBA00022515"/>
    </source>
</evidence>
<feature type="binding site" evidence="12">
    <location>
        <position position="516"/>
    </location>
    <ligand>
        <name>Zn(2+)</name>
        <dbReference type="ChEBI" id="CHEBI:29105"/>
        <label>2</label>
    </ligand>
</feature>
<dbReference type="InterPro" id="IPR011545">
    <property type="entry name" value="DEAD/DEAH_box_helicase_dom"/>
</dbReference>
<evidence type="ECO:0000256" key="3">
    <source>
        <dbReference type="ARBA" id="ARBA00022723"/>
    </source>
</evidence>
<dbReference type="InterPro" id="IPR001650">
    <property type="entry name" value="Helicase_C-like"/>
</dbReference>
<keyword evidence="6 12" id="KW-0347">Helicase</keyword>
<dbReference type="Pfam" id="PF17764">
    <property type="entry name" value="PriA_3primeBD"/>
    <property type="match status" value="1"/>
</dbReference>
<keyword evidence="7 12" id="KW-0862">Zinc</keyword>
<evidence type="ECO:0000256" key="6">
    <source>
        <dbReference type="ARBA" id="ARBA00022806"/>
    </source>
</evidence>
<dbReference type="PROSITE" id="PS51192">
    <property type="entry name" value="HELICASE_ATP_BIND_1"/>
    <property type="match status" value="1"/>
</dbReference>
<evidence type="ECO:0000256" key="2">
    <source>
        <dbReference type="ARBA" id="ARBA00022705"/>
    </source>
</evidence>
<evidence type="ECO:0000256" key="4">
    <source>
        <dbReference type="ARBA" id="ARBA00022741"/>
    </source>
</evidence>
<dbReference type="GO" id="GO:0008270">
    <property type="term" value="F:zinc ion binding"/>
    <property type="evidence" value="ECO:0007669"/>
    <property type="project" value="UniProtKB-UniRule"/>
</dbReference>
<keyword evidence="4 12" id="KW-0547">Nucleotide-binding</keyword>
<evidence type="ECO:0000256" key="9">
    <source>
        <dbReference type="ARBA" id="ARBA00023125"/>
    </source>
</evidence>
<dbReference type="Pfam" id="PF00271">
    <property type="entry name" value="Helicase_C"/>
    <property type="match status" value="1"/>
</dbReference>
<dbReference type="GO" id="GO:0006302">
    <property type="term" value="P:double-strand break repair"/>
    <property type="evidence" value="ECO:0007669"/>
    <property type="project" value="InterPro"/>
</dbReference>
<dbReference type="GO" id="GO:0003677">
    <property type="term" value="F:DNA binding"/>
    <property type="evidence" value="ECO:0007669"/>
    <property type="project" value="UniProtKB-UniRule"/>
</dbReference>
<evidence type="ECO:0000256" key="11">
    <source>
        <dbReference type="ARBA" id="ARBA00048988"/>
    </source>
</evidence>
<dbReference type="RefSeq" id="WP_091483864.1">
    <property type="nucleotide sequence ID" value="NZ_FOTR01000006.1"/>
</dbReference>
<protein>
    <recommendedName>
        <fullName evidence="12">Replication restart protein PriA</fullName>
    </recommendedName>
    <alternativeName>
        <fullName evidence="12">ATP-dependent DNA helicase PriA</fullName>
        <ecNumber evidence="12">5.6.2.4</ecNumber>
    </alternativeName>
    <alternativeName>
        <fullName evidence="12">DNA 3'-5' helicase PriA</fullName>
    </alternativeName>
</protein>
<dbReference type="NCBIfam" id="TIGR00595">
    <property type="entry name" value="priA"/>
    <property type="match status" value="1"/>
</dbReference>
<dbReference type="InterPro" id="IPR042115">
    <property type="entry name" value="PriA_3primeBD_sf"/>
</dbReference>
<evidence type="ECO:0000313" key="16">
    <source>
        <dbReference type="Proteomes" id="UP000198565"/>
    </source>
</evidence>
<sequence>MRVAKVIVDVPTNQTNHTFDYLIPEEMENLVQKGMRVSLPFGPRKVMGFVLDLVDHSDFDKLKPIEEVMDLTPVLTEELLHLGKWISEQTVSFYIQTFQAMLPQILKAKYKKEIESLTEYELPNELQKLFAGRAVIDYDEYIERNGDYNLLLKEVRNGHVQINYIVKSKETKKTKLFIAPNNETYLLEEALEDISNRAKKQKQIIDYFIQSPDPIEQKELLTDLKTTTATINQLVEKKLLKKIEKKVYRDPFQDNEFERTQPLPLNKQQQQAIEPIWQSIEENSNEVFLLHGVTGSGKTEVYLQAIEKVLNQGKEAIVLVPEIALTPQMVQRFKGRFGSEVAVLHSALSPGEKFDEWTKIHKKEVKVVVGARSAIFAPFENIGIIIIDEEHETSYKQDEQPRYHAREVAKKRGAYHNCPVILGSATPMLESYARAQKGVYHLLDMPERMNEATMPPVDIVDMRDELYAGNRTMFSRKLLDAIKERIDQNQQVVLFLNRRGYSTFVMCRECGDVMKCPNCDIALTFHKSSHQLKCHYCDYQIPMVKECDACGSKTIRYFGTGTQKVEEALKEHIPEASLIRMDVDTTRRKGSHKKLLDQFGNGKANILLGTQMIAKGLDFENVTLVGVLAVDAMLHLPDFRSAEKTFQLMTQVSGRAGRHRLPGEVIIQTYTPEHYSVQLASRYDYQRFFLQEMETRKSFHYPPYYYLTLITVSHPNQWKVQEVTKTICKLLFKYLSDQATILGPTPSPMVRINNRYRYQCMVKYKDEPNQREIIRKIQTHYYDDIQRHDLTIQVDFEPYSLM</sequence>
<comment type="similarity">
    <text evidence="12">Belongs to the helicase family. PriA subfamily.</text>
</comment>
<dbReference type="GO" id="GO:0043138">
    <property type="term" value="F:3'-5' DNA helicase activity"/>
    <property type="evidence" value="ECO:0007669"/>
    <property type="project" value="UniProtKB-EC"/>
</dbReference>
<feature type="domain" description="Helicase C-terminal" evidence="14">
    <location>
        <begin position="542"/>
        <end position="696"/>
    </location>
</feature>
<dbReference type="InterPro" id="IPR014001">
    <property type="entry name" value="Helicase_ATP-bd"/>
</dbReference>
<dbReference type="Gene3D" id="3.40.50.300">
    <property type="entry name" value="P-loop containing nucleotide triphosphate hydrolases"/>
    <property type="match status" value="2"/>
</dbReference>
<dbReference type="InterPro" id="IPR040498">
    <property type="entry name" value="PriA_CRR"/>
</dbReference>
<dbReference type="Pfam" id="PF18074">
    <property type="entry name" value="PriA_C"/>
    <property type="match status" value="1"/>
</dbReference>
<dbReference type="EC" id="5.6.2.4" evidence="12"/>
<dbReference type="GO" id="GO:0016887">
    <property type="term" value="F:ATP hydrolysis activity"/>
    <property type="evidence" value="ECO:0007669"/>
    <property type="project" value="RHEA"/>
</dbReference>
<feature type="domain" description="Helicase ATP-binding" evidence="13">
    <location>
        <begin position="279"/>
        <end position="445"/>
    </location>
</feature>
<organism evidence="15 16">
    <name type="scientific">Gracilibacillus orientalis</name>
    <dbReference type="NCBI Taxonomy" id="334253"/>
    <lineage>
        <taxon>Bacteria</taxon>
        <taxon>Bacillati</taxon>
        <taxon>Bacillota</taxon>
        <taxon>Bacilli</taxon>
        <taxon>Bacillales</taxon>
        <taxon>Bacillaceae</taxon>
        <taxon>Gracilibacillus</taxon>
    </lineage>
</organism>
<dbReference type="FunFam" id="3.40.50.300:FF:000489">
    <property type="entry name" value="Primosome assembly protein PriA"/>
    <property type="match status" value="1"/>
</dbReference>
<dbReference type="InterPro" id="IPR027417">
    <property type="entry name" value="P-loop_NTPase"/>
</dbReference>
<evidence type="ECO:0000256" key="7">
    <source>
        <dbReference type="ARBA" id="ARBA00022833"/>
    </source>
</evidence>
<dbReference type="SMART" id="SM00487">
    <property type="entry name" value="DEXDc"/>
    <property type="match status" value="1"/>
</dbReference>
<dbReference type="Pfam" id="PF00270">
    <property type="entry name" value="DEAD"/>
    <property type="match status" value="1"/>
</dbReference>
<feature type="binding site" evidence="12">
    <location>
        <position position="547"/>
    </location>
    <ligand>
        <name>Zn(2+)</name>
        <dbReference type="ChEBI" id="CHEBI:29105"/>
        <label>1</label>
    </ligand>
</feature>
<comment type="subunit">
    <text evidence="12">Component of the replication restart primosome.</text>
</comment>
<name>A0A1I4M564_9BACI</name>
<dbReference type="PANTHER" id="PTHR30580:SF0">
    <property type="entry name" value="PRIMOSOMAL PROTEIN N"/>
    <property type="match status" value="1"/>
</dbReference>
<accession>A0A1I4M564</accession>
<dbReference type="CDD" id="cd17929">
    <property type="entry name" value="DEXHc_priA"/>
    <property type="match status" value="1"/>
</dbReference>
<keyword evidence="2 12" id="KW-0235">DNA replication</keyword>
<evidence type="ECO:0000256" key="5">
    <source>
        <dbReference type="ARBA" id="ARBA00022801"/>
    </source>
</evidence>
<dbReference type="STRING" id="334253.SAMN04487943_10627"/>
<dbReference type="PROSITE" id="PS51194">
    <property type="entry name" value="HELICASE_CTER"/>
    <property type="match status" value="1"/>
</dbReference>
<dbReference type="InterPro" id="IPR041236">
    <property type="entry name" value="PriA_C"/>
</dbReference>
<feature type="binding site" evidence="12">
    <location>
        <position position="534"/>
    </location>
    <ligand>
        <name>Zn(2+)</name>
        <dbReference type="ChEBI" id="CHEBI:29105"/>
        <label>2</label>
    </ligand>
</feature>
<evidence type="ECO:0000259" key="13">
    <source>
        <dbReference type="PROSITE" id="PS51192"/>
    </source>
</evidence>
<evidence type="ECO:0000256" key="12">
    <source>
        <dbReference type="HAMAP-Rule" id="MF_00983"/>
    </source>
</evidence>
<dbReference type="OrthoDB" id="9759544at2"/>
<gene>
    <name evidence="12" type="primary">priA</name>
    <name evidence="15" type="ORF">SAMN04487943_10627</name>
</gene>
<feature type="binding site" evidence="12">
    <location>
        <position position="510"/>
    </location>
    <ligand>
        <name>Zn(2+)</name>
        <dbReference type="ChEBI" id="CHEBI:29105"/>
        <label>1</label>
    </ligand>
</feature>
<dbReference type="GO" id="GO:1990077">
    <property type="term" value="C:primosome complex"/>
    <property type="evidence" value="ECO:0007669"/>
    <property type="project" value="UniProtKB-UniRule"/>
</dbReference>
<keyword evidence="16" id="KW-1185">Reference proteome</keyword>
<evidence type="ECO:0000256" key="8">
    <source>
        <dbReference type="ARBA" id="ARBA00022840"/>
    </source>
</evidence>
<feature type="binding site" evidence="12">
    <location>
        <position position="550"/>
    </location>
    <ligand>
        <name>Zn(2+)</name>
        <dbReference type="ChEBI" id="CHEBI:29105"/>
        <label>1</label>
    </ligand>
</feature>
<evidence type="ECO:0000256" key="10">
    <source>
        <dbReference type="ARBA" id="ARBA00023235"/>
    </source>
</evidence>
<dbReference type="GO" id="GO:0006310">
    <property type="term" value="P:DNA recombination"/>
    <property type="evidence" value="ECO:0007669"/>
    <property type="project" value="InterPro"/>
</dbReference>
<keyword evidence="9 12" id="KW-0238">DNA-binding</keyword>
<evidence type="ECO:0000259" key="14">
    <source>
        <dbReference type="PROSITE" id="PS51194"/>
    </source>
</evidence>
<dbReference type="NCBIfam" id="NF004066">
    <property type="entry name" value="PRK05580.1-3"/>
    <property type="match status" value="1"/>
</dbReference>
<feature type="binding site" evidence="12">
    <location>
        <position position="507"/>
    </location>
    <ligand>
        <name>Zn(2+)</name>
        <dbReference type="ChEBI" id="CHEBI:29105"/>
        <label>1</label>
    </ligand>
</feature>
<dbReference type="PANTHER" id="PTHR30580">
    <property type="entry name" value="PRIMOSOMAL PROTEIN N"/>
    <property type="match status" value="1"/>
</dbReference>
<dbReference type="SUPFAM" id="SSF52540">
    <property type="entry name" value="P-loop containing nucleoside triphosphate hydrolases"/>
    <property type="match status" value="2"/>
</dbReference>
<proteinExistence type="inferred from homology"/>
<dbReference type="InterPro" id="IPR041222">
    <property type="entry name" value="PriA_3primeBD"/>
</dbReference>
<keyword evidence="8 12" id="KW-0067">ATP-binding</keyword>
<keyword evidence="10 12" id="KW-0413">Isomerase</keyword>
<dbReference type="HAMAP" id="MF_00983">
    <property type="entry name" value="PriA"/>
    <property type="match status" value="1"/>
</dbReference>
<comment type="cofactor">
    <cofactor evidence="12">
        <name>Zn(2+)</name>
        <dbReference type="ChEBI" id="CHEBI:29105"/>
    </cofactor>
    <text evidence="12">Binds 2 zinc ions per subunit.</text>
</comment>
<keyword evidence="3 12" id="KW-0479">Metal-binding</keyword>
<dbReference type="EMBL" id="FOTR01000006">
    <property type="protein sequence ID" value="SFL98329.1"/>
    <property type="molecule type" value="Genomic_DNA"/>
</dbReference>
<feature type="binding site" evidence="12">
    <location>
        <position position="537"/>
    </location>
    <ligand>
        <name>Zn(2+)</name>
        <dbReference type="ChEBI" id="CHEBI:29105"/>
        <label>2</label>
    </ligand>
</feature>
<dbReference type="CDD" id="cd18804">
    <property type="entry name" value="SF2_C_priA"/>
    <property type="match status" value="1"/>
</dbReference>
<dbReference type="Proteomes" id="UP000198565">
    <property type="component" value="Unassembled WGS sequence"/>
</dbReference>
<dbReference type="AlphaFoldDB" id="A0A1I4M564"/>
<evidence type="ECO:0000313" key="15">
    <source>
        <dbReference type="EMBL" id="SFL98329.1"/>
    </source>
</evidence>
<dbReference type="FunFam" id="3.40.1440.60:FF:000001">
    <property type="entry name" value="Primosomal protein N"/>
    <property type="match status" value="1"/>
</dbReference>
<keyword evidence="5 12" id="KW-0378">Hydrolase</keyword>
<dbReference type="Pfam" id="PF18319">
    <property type="entry name" value="Zn_ribbon_PriA"/>
    <property type="match status" value="1"/>
</dbReference>
<keyword evidence="1 12" id="KW-0639">Primosome</keyword>
<dbReference type="GO" id="GO:0006269">
    <property type="term" value="P:DNA replication, synthesis of primer"/>
    <property type="evidence" value="ECO:0007669"/>
    <property type="project" value="UniProtKB-KW"/>
</dbReference>
<dbReference type="GO" id="GO:0005524">
    <property type="term" value="F:ATP binding"/>
    <property type="evidence" value="ECO:0007669"/>
    <property type="project" value="UniProtKB-UniRule"/>
</dbReference>
<comment type="function">
    <text evidence="12">Initiates the restart of stalled replication forks, which reloads the replicative helicase on sites other than the origin of replication. Recognizes and binds to abandoned replication forks and remodels them to uncover a helicase loading site. Promotes assembly of the primosome at these replication forks.</text>
</comment>
<feature type="binding site" evidence="12">
    <location>
        <position position="519"/>
    </location>
    <ligand>
        <name>Zn(2+)</name>
        <dbReference type="ChEBI" id="CHEBI:29105"/>
        <label>2</label>
    </ligand>
</feature>
<comment type="catalytic activity">
    <reaction evidence="11 12">
        <text>ATP + H2O = ADP + phosphate + H(+)</text>
        <dbReference type="Rhea" id="RHEA:13065"/>
        <dbReference type="ChEBI" id="CHEBI:15377"/>
        <dbReference type="ChEBI" id="CHEBI:15378"/>
        <dbReference type="ChEBI" id="CHEBI:30616"/>
        <dbReference type="ChEBI" id="CHEBI:43474"/>
        <dbReference type="ChEBI" id="CHEBI:456216"/>
        <dbReference type="EC" id="5.6.2.4"/>
    </reaction>
</comment>
<dbReference type="GO" id="GO:0006270">
    <property type="term" value="P:DNA replication initiation"/>
    <property type="evidence" value="ECO:0007669"/>
    <property type="project" value="TreeGrafter"/>
</dbReference>
<dbReference type="SMART" id="SM00490">
    <property type="entry name" value="HELICc"/>
    <property type="match status" value="1"/>
</dbReference>
<dbReference type="InterPro" id="IPR005259">
    <property type="entry name" value="PriA"/>
</dbReference>
<comment type="catalytic activity">
    <reaction evidence="12">
        <text>Couples ATP hydrolysis with the unwinding of duplex DNA by translocating in the 3'-5' direction.</text>
        <dbReference type="EC" id="5.6.2.4"/>
    </reaction>
</comment>